<dbReference type="AlphaFoldDB" id="A0A915LAS5"/>
<keyword evidence="1" id="KW-1185">Reference proteome</keyword>
<dbReference type="Proteomes" id="UP000887565">
    <property type="component" value="Unplaced"/>
</dbReference>
<dbReference type="WBParaSite" id="nRc.2.0.1.t46861-RA">
    <property type="protein sequence ID" value="nRc.2.0.1.t46861-RA"/>
    <property type="gene ID" value="nRc.2.0.1.g46861"/>
</dbReference>
<protein>
    <submittedName>
        <fullName evidence="2">Aminotransferase-like plant mobile domain-containing protein</fullName>
    </submittedName>
</protein>
<evidence type="ECO:0000313" key="2">
    <source>
        <dbReference type="WBParaSite" id="nRc.2.0.1.t46861-RA"/>
    </source>
</evidence>
<evidence type="ECO:0000313" key="1">
    <source>
        <dbReference type="Proteomes" id="UP000887565"/>
    </source>
</evidence>
<name>A0A915LAS5_ROMCU</name>
<organism evidence="1 2">
    <name type="scientific">Romanomermis culicivorax</name>
    <name type="common">Nematode worm</name>
    <dbReference type="NCBI Taxonomy" id="13658"/>
    <lineage>
        <taxon>Eukaryota</taxon>
        <taxon>Metazoa</taxon>
        <taxon>Ecdysozoa</taxon>
        <taxon>Nematoda</taxon>
        <taxon>Enoplea</taxon>
        <taxon>Dorylaimia</taxon>
        <taxon>Mermithida</taxon>
        <taxon>Mermithoidea</taxon>
        <taxon>Mermithidae</taxon>
        <taxon>Romanomermis</taxon>
    </lineage>
</organism>
<sequence>MVLINFFGRLGVRVTMAVHMRAMNASLALYQYFRAHYHTTHQEQHPPVSPDVPALILRWVASLWVEELGVVNAIHTALLALFLYEVRGLDNPSCLILTTPLSV</sequence>
<proteinExistence type="predicted"/>
<reference evidence="2" key="1">
    <citation type="submission" date="2022-11" db="UniProtKB">
        <authorList>
            <consortium name="WormBaseParasite"/>
        </authorList>
    </citation>
    <scope>IDENTIFICATION</scope>
</reference>
<accession>A0A915LAS5</accession>